<evidence type="ECO:0000313" key="2">
    <source>
        <dbReference type="EMBL" id="CAK7934943.1"/>
    </source>
</evidence>
<dbReference type="AlphaFoldDB" id="A0AAV1UMJ9"/>
<accession>A0AAV1UMJ9</accession>
<name>A0AAV1UMJ9_9STRA</name>
<dbReference type="Proteomes" id="UP001162060">
    <property type="component" value="Unassembled WGS sequence"/>
</dbReference>
<sequence length="73" mass="7830">MKITALAITALATVASVASADDYQPALRALAAQEPTAPIADTHLLPTRPSNNPLLMWRLLLQLPTRSIMASHQ</sequence>
<keyword evidence="1" id="KW-0732">Signal</keyword>
<dbReference type="EMBL" id="CAKLBY020000219">
    <property type="protein sequence ID" value="CAK7934943.1"/>
    <property type="molecule type" value="Genomic_DNA"/>
</dbReference>
<gene>
    <name evidence="2" type="ORF">PM001_LOCUS20093</name>
</gene>
<feature type="chain" id="PRO_5043774271" evidence="1">
    <location>
        <begin position="21"/>
        <end position="73"/>
    </location>
</feature>
<organism evidence="2 3">
    <name type="scientific">Peronospora matthiolae</name>
    <dbReference type="NCBI Taxonomy" id="2874970"/>
    <lineage>
        <taxon>Eukaryota</taxon>
        <taxon>Sar</taxon>
        <taxon>Stramenopiles</taxon>
        <taxon>Oomycota</taxon>
        <taxon>Peronosporomycetes</taxon>
        <taxon>Peronosporales</taxon>
        <taxon>Peronosporaceae</taxon>
        <taxon>Peronospora</taxon>
    </lineage>
</organism>
<evidence type="ECO:0000256" key="1">
    <source>
        <dbReference type="SAM" id="SignalP"/>
    </source>
</evidence>
<evidence type="ECO:0000313" key="3">
    <source>
        <dbReference type="Proteomes" id="UP001162060"/>
    </source>
</evidence>
<comment type="caution">
    <text evidence="2">The sequence shown here is derived from an EMBL/GenBank/DDBJ whole genome shotgun (WGS) entry which is preliminary data.</text>
</comment>
<protein>
    <submittedName>
        <fullName evidence="2">Uncharacterized protein</fullName>
    </submittedName>
</protein>
<feature type="signal peptide" evidence="1">
    <location>
        <begin position="1"/>
        <end position="20"/>
    </location>
</feature>
<proteinExistence type="predicted"/>
<reference evidence="2" key="1">
    <citation type="submission" date="2024-01" db="EMBL/GenBank/DDBJ databases">
        <authorList>
            <person name="Webb A."/>
        </authorList>
    </citation>
    <scope>NUCLEOTIDE SEQUENCE</scope>
    <source>
        <strain evidence="2">Pm1</strain>
    </source>
</reference>